<dbReference type="Gene3D" id="3.30.540.10">
    <property type="entry name" value="Fructose-1,6-Bisphosphatase, subunit A, domain 1"/>
    <property type="match status" value="1"/>
</dbReference>
<dbReference type="PANTHER" id="PTHR16222">
    <property type="entry name" value="ADP-RIBOSYLGLYCOHYDROLASE"/>
    <property type="match status" value="1"/>
</dbReference>
<dbReference type="InterPro" id="IPR000760">
    <property type="entry name" value="Inositol_monophosphatase-like"/>
</dbReference>
<name>A0ABV7AV43_9GAMM</name>
<dbReference type="InterPro" id="IPR005502">
    <property type="entry name" value="Ribosyl_crysJ1"/>
</dbReference>
<organism evidence="1 2">
    <name type="scientific">Azotobacter bryophylli</name>
    <dbReference type="NCBI Taxonomy" id="1986537"/>
    <lineage>
        <taxon>Bacteria</taxon>
        <taxon>Pseudomonadati</taxon>
        <taxon>Pseudomonadota</taxon>
        <taxon>Gammaproteobacteria</taxon>
        <taxon>Pseudomonadales</taxon>
        <taxon>Pseudomonadaceae</taxon>
        <taxon>Azotobacter</taxon>
    </lineage>
</organism>
<comment type="caution">
    <text evidence="1">The sequence shown here is derived from an EMBL/GenBank/DDBJ whole genome shotgun (WGS) entry which is preliminary data.</text>
</comment>
<dbReference type="RefSeq" id="WP_377814944.1">
    <property type="nucleotide sequence ID" value="NZ_JBHRSJ010000029.1"/>
</dbReference>
<proteinExistence type="predicted"/>
<dbReference type="Gene3D" id="1.10.4080.10">
    <property type="entry name" value="ADP-ribosylation/Crystallin J1"/>
    <property type="match status" value="1"/>
</dbReference>
<evidence type="ECO:0000313" key="2">
    <source>
        <dbReference type="Proteomes" id="UP001595457"/>
    </source>
</evidence>
<accession>A0ABV7AV43</accession>
<dbReference type="Proteomes" id="UP001595457">
    <property type="component" value="Unassembled WGS sequence"/>
</dbReference>
<gene>
    <name evidence="1" type="ORF">ACFOJE_13690</name>
</gene>
<dbReference type="InterPro" id="IPR050792">
    <property type="entry name" value="ADP-ribosylglycohydrolase"/>
</dbReference>
<dbReference type="InterPro" id="IPR036705">
    <property type="entry name" value="Ribosyl_crysJ1_sf"/>
</dbReference>
<evidence type="ECO:0000313" key="1">
    <source>
        <dbReference type="EMBL" id="MFC2973262.1"/>
    </source>
</evidence>
<dbReference type="Pfam" id="PF03747">
    <property type="entry name" value="ADP_ribosyl_GH"/>
    <property type="match status" value="1"/>
</dbReference>
<dbReference type="SUPFAM" id="SSF101478">
    <property type="entry name" value="ADP-ribosylglycohydrolase"/>
    <property type="match status" value="1"/>
</dbReference>
<dbReference type="CDD" id="cd01637">
    <property type="entry name" value="IMPase_like"/>
    <property type="match status" value="1"/>
</dbReference>
<protein>
    <submittedName>
        <fullName evidence="1">Inositol monophosphatase family protein</fullName>
    </submittedName>
</protein>
<sequence length="624" mass="65969">MSTTPLTEILPDVISLAEAMGELLIQEWQREGGPRGAGDKADIDHEIEVRLRKELLALLDVDFWGEETGSRLTGHPYCWVVDPHDGTSDFLRGLPGSSISIALLHNQVPVLGVVHAPISPDRGKDCIAWAEGLPHLLRNGEPLQVDLSVGDLDEKSIVWLSAAAMKKPAINSELCHPARFIAQSSIAYRLARAAAGDGVCGVSLVSLSAHDVAAGHALLRGAGGVLLRQDGKPISYHHSMELVSLRCFGGAPRACEALATRLWGKALKAPAECERVGETSPNFPPAELMGRAAGCLAGLIAGDNLGAQVEFMDAASIAQRGQEQPLRMEDGGVWNILAGQPTDDGELALALARSLVEHSGYSPDGAARAYVHWLNSGPFDVGNTTRQALIGPLRYPFLSIAEACRTAASPSSQANGALMRVAPIGIAAHGRPKLAAEWARHDASLTHPHRVCQEANAAMAAAISVGVAGGSRTAMLESALGVVANDEETSSVRQSLEAAAAGEPVQEFQVQMGWVLIALQNAFYQLMQERGVEEAIMDTVLRGGDTDTNACIAGALVGAVEGISRMPAAWSLSIAACRPQATARSRPHLFWPCDITLLSKALLGTGDFAARETTQTPPLNPDHF</sequence>
<dbReference type="PANTHER" id="PTHR16222:SF35">
    <property type="entry name" value="ADP-RIBOSYLGLYCOHYDROLASE"/>
    <property type="match status" value="1"/>
</dbReference>
<reference evidence="2" key="1">
    <citation type="journal article" date="2019" name="Int. J. Syst. Evol. Microbiol.">
        <title>The Global Catalogue of Microorganisms (GCM) 10K type strain sequencing project: providing services to taxonomists for standard genome sequencing and annotation.</title>
        <authorList>
            <consortium name="The Broad Institute Genomics Platform"/>
            <consortium name="The Broad Institute Genome Sequencing Center for Infectious Disease"/>
            <person name="Wu L."/>
            <person name="Ma J."/>
        </authorList>
    </citation>
    <scope>NUCLEOTIDE SEQUENCE [LARGE SCALE GENOMIC DNA]</scope>
    <source>
        <strain evidence="2">KCTC 62195</strain>
    </source>
</reference>
<dbReference type="SUPFAM" id="SSF56655">
    <property type="entry name" value="Carbohydrate phosphatase"/>
    <property type="match status" value="1"/>
</dbReference>
<dbReference type="EMBL" id="JBHRSJ010000029">
    <property type="protein sequence ID" value="MFC2973262.1"/>
    <property type="molecule type" value="Genomic_DNA"/>
</dbReference>
<dbReference type="Pfam" id="PF00459">
    <property type="entry name" value="Inositol_P"/>
    <property type="match status" value="1"/>
</dbReference>
<keyword evidence="2" id="KW-1185">Reference proteome</keyword>
<dbReference type="Gene3D" id="3.40.190.80">
    <property type="match status" value="1"/>
</dbReference>